<evidence type="ECO:0000256" key="1">
    <source>
        <dbReference type="ARBA" id="ARBA00008857"/>
    </source>
</evidence>
<dbReference type="InterPro" id="IPR013762">
    <property type="entry name" value="Integrase-like_cat_sf"/>
</dbReference>
<dbReference type="Proteomes" id="UP001580928">
    <property type="component" value="Unassembled WGS sequence"/>
</dbReference>
<accession>A0ABV5CET5</accession>
<organism evidence="5 6">
    <name type="scientific">Albibacterium profundi</name>
    <dbReference type="NCBI Taxonomy" id="3134906"/>
    <lineage>
        <taxon>Bacteria</taxon>
        <taxon>Pseudomonadati</taxon>
        <taxon>Bacteroidota</taxon>
        <taxon>Sphingobacteriia</taxon>
        <taxon>Sphingobacteriales</taxon>
        <taxon>Sphingobacteriaceae</taxon>
        <taxon>Albibacterium</taxon>
    </lineage>
</organism>
<comment type="caution">
    <text evidence="5">The sequence shown here is derived from an EMBL/GenBank/DDBJ whole genome shotgun (WGS) entry which is preliminary data.</text>
</comment>
<dbReference type="InterPro" id="IPR002104">
    <property type="entry name" value="Integrase_catalytic"/>
</dbReference>
<gene>
    <name evidence="5" type="ORF">WKR92_09550</name>
</gene>
<reference evidence="5 6" key="1">
    <citation type="submission" date="2024-04" db="EMBL/GenBank/DDBJ databases">
        <title>Albibacterium profundi sp. nov., isolated from sediment of the Challenger Deep of Mariana Trench.</title>
        <authorList>
            <person name="Wang Y."/>
        </authorList>
    </citation>
    <scope>NUCLEOTIDE SEQUENCE [LARGE SCALE GENOMIC DNA]</scope>
    <source>
        <strain evidence="5 6">RHL897</strain>
    </source>
</reference>
<evidence type="ECO:0000313" key="6">
    <source>
        <dbReference type="Proteomes" id="UP001580928"/>
    </source>
</evidence>
<name>A0ABV5CET5_9SPHI</name>
<dbReference type="InterPro" id="IPR050090">
    <property type="entry name" value="Tyrosine_recombinase_XerCD"/>
</dbReference>
<dbReference type="PROSITE" id="PS51898">
    <property type="entry name" value="TYR_RECOMBINASE"/>
    <property type="match status" value="1"/>
</dbReference>
<dbReference type="Gene3D" id="1.10.443.10">
    <property type="entry name" value="Intergrase catalytic core"/>
    <property type="match status" value="1"/>
</dbReference>
<dbReference type="CDD" id="cd01185">
    <property type="entry name" value="INTN1_C_like"/>
    <property type="match status" value="1"/>
</dbReference>
<dbReference type="PANTHER" id="PTHR30349:SF64">
    <property type="entry name" value="PROPHAGE INTEGRASE INTD-RELATED"/>
    <property type="match status" value="1"/>
</dbReference>
<dbReference type="InterPro" id="IPR010998">
    <property type="entry name" value="Integrase_recombinase_N"/>
</dbReference>
<dbReference type="SUPFAM" id="SSF56349">
    <property type="entry name" value="DNA breaking-rejoining enzymes"/>
    <property type="match status" value="1"/>
</dbReference>
<comment type="similarity">
    <text evidence="1">Belongs to the 'phage' integrase family.</text>
</comment>
<sequence length="431" mass="49922">MPNLRYSVRFNLQQNKLKNKKTSLRCIVRFNNERVVFGTNIQIEPRFFNTKSQSVRNSAIFNGKEVTKEINKVADYVDGLFEGYESYPDTNEVERLCKSFIGTKDDEPKEVRDPSKTHLVAFFEDTVKKMKSGAKRIPKGKRRGQKYKDSSIKNYETVLVLFKKYAAYSKVEDFPFEDVNEKFYDSFQAYFYDVLRYSAGYFATVIKNLKSVMGDSLKGKLHTNDTFKSDHFVKPDYESDTIYLNVDQLDKINNSDLDLPHLIHARDVFLVGCWTGLRFSDFSTLTLEDIEDGFIRIMSEKMEERVTIPLHPVLKAVIERNGGDFPPPISNQKLNENIKIVARLSGLSKKHIVKKNKGGEDIYEEVNFCSLVTTHTARRSFATNMFKLGIPTLIIMAITGHTTEKSFLKYIRVNNEEKAQIMREMWKKLGW</sequence>
<dbReference type="PANTHER" id="PTHR30349">
    <property type="entry name" value="PHAGE INTEGRASE-RELATED"/>
    <property type="match status" value="1"/>
</dbReference>
<dbReference type="Gene3D" id="1.10.150.130">
    <property type="match status" value="1"/>
</dbReference>
<keyword evidence="3" id="KW-0233">DNA recombination</keyword>
<evidence type="ECO:0000313" key="5">
    <source>
        <dbReference type="EMBL" id="MFB5946075.1"/>
    </source>
</evidence>
<dbReference type="RefSeq" id="WP_375557604.1">
    <property type="nucleotide sequence ID" value="NZ_JBBVGT010000002.1"/>
</dbReference>
<dbReference type="Pfam" id="PF00589">
    <property type="entry name" value="Phage_integrase"/>
    <property type="match status" value="1"/>
</dbReference>
<evidence type="ECO:0000256" key="2">
    <source>
        <dbReference type="ARBA" id="ARBA00023125"/>
    </source>
</evidence>
<keyword evidence="6" id="KW-1185">Reference proteome</keyword>
<keyword evidence="2" id="KW-0238">DNA-binding</keyword>
<evidence type="ECO:0000256" key="3">
    <source>
        <dbReference type="ARBA" id="ARBA00023172"/>
    </source>
</evidence>
<dbReference type="InterPro" id="IPR011010">
    <property type="entry name" value="DNA_brk_join_enz"/>
</dbReference>
<proteinExistence type="inferred from homology"/>
<evidence type="ECO:0000259" key="4">
    <source>
        <dbReference type="PROSITE" id="PS51898"/>
    </source>
</evidence>
<feature type="domain" description="Tyr recombinase" evidence="4">
    <location>
        <begin position="239"/>
        <end position="423"/>
    </location>
</feature>
<protein>
    <submittedName>
        <fullName evidence="5">Tyrosine-type recombinase/integrase</fullName>
    </submittedName>
</protein>
<dbReference type="EMBL" id="JBBVGT010000002">
    <property type="protein sequence ID" value="MFB5946075.1"/>
    <property type="molecule type" value="Genomic_DNA"/>
</dbReference>